<keyword evidence="3 6" id="KW-0812">Transmembrane</keyword>
<evidence type="ECO:0000256" key="2">
    <source>
        <dbReference type="ARBA" id="ARBA00022475"/>
    </source>
</evidence>
<evidence type="ECO:0000256" key="3">
    <source>
        <dbReference type="ARBA" id="ARBA00022692"/>
    </source>
</evidence>
<comment type="caution">
    <text evidence="7">The sequence shown here is derived from an EMBL/GenBank/DDBJ whole genome shotgun (WGS) entry which is preliminary data.</text>
</comment>
<feature type="transmembrane region" description="Helical" evidence="6">
    <location>
        <begin position="84"/>
        <end position="103"/>
    </location>
</feature>
<evidence type="ECO:0000256" key="5">
    <source>
        <dbReference type="ARBA" id="ARBA00023136"/>
    </source>
</evidence>
<evidence type="ECO:0000256" key="6">
    <source>
        <dbReference type="SAM" id="Phobius"/>
    </source>
</evidence>
<feature type="transmembrane region" description="Helical" evidence="6">
    <location>
        <begin position="59"/>
        <end position="78"/>
    </location>
</feature>
<proteinExistence type="predicted"/>
<gene>
    <name evidence="7" type="ORF">GHI93_08700</name>
</gene>
<comment type="subcellular location">
    <subcellularLocation>
        <location evidence="1">Cell membrane</location>
        <topology evidence="1">Multi-pass membrane protein</topology>
    </subcellularLocation>
</comment>
<dbReference type="EMBL" id="WITJ01000011">
    <property type="protein sequence ID" value="MQW40005.1"/>
    <property type="molecule type" value="Genomic_DNA"/>
</dbReference>
<dbReference type="PANTHER" id="PTHR33931:SF2">
    <property type="entry name" value="HOLIN-LIKE PROTEIN CIDA"/>
    <property type="match status" value="1"/>
</dbReference>
<reference evidence="7 8" key="1">
    <citation type="submission" date="2019-10" db="EMBL/GenBank/DDBJ databases">
        <authorList>
            <person name="Dong K."/>
        </authorList>
    </citation>
    <scope>NUCLEOTIDE SEQUENCE [LARGE SCALE GENOMIC DNA]</scope>
    <source>
        <strain evidence="7 8">DSM 28960</strain>
    </source>
</reference>
<evidence type="ECO:0000256" key="1">
    <source>
        <dbReference type="ARBA" id="ARBA00004651"/>
    </source>
</evidence>
<organism evidence="7 8">
    <name type="scientific">Lactococcus hircilactis</name>
    <dbReference type="NCBI Taxonomy" id="1494462"/>
    <lineage>
        <taxon>Bacteria</taxon>
        <taxon>Bacillati</taxon>
        <taxon>Bacillota</taxon>
        <taxon>Bacilli</taxon>
        <taxon>Lactobacillales</taxon>
        <taxon>Streptococcaceae</taxon>
        <taxon>Lactococcus</taxon>
    </lineage>
</organism>
<evidence type="ECO:0000256" key="4">
    <source>
        <dbReference type="ARBA" id="ARBA00022989"/>
    </source>
</evidence>
<feature type="transmembrane region" description="Helical" evidence="6">
    <location>
        <begin position="7"/>
        <end position="24"/>
    </location>
</feature>
<dbReference type="PANTHER" id="PTHR33931">
    <property type="entry name" value="HOLIN-LIKE PROTEIN CIDA-RELATED"/>
    <property type="match status" value="1"/>
</dbReference>
<dbReference type="InterPro" id="IPR005538">
    <property type="entry name" value="LrgA/CidA"/>
</dbReference>
<protein>
    <submittedName>
        <fullName evidence="7">CidA/LrgA family protein</fullName>
    </submittedName>
</protein>
<dbReference type="OrthoDB" id="3176438at2"/>
<feature type="transmembrane region" description="Helical" evidence="6">
    <location>
        <begin position="30"/>
        <end position="47"/>
    </location>
</feature>
<keyword evidence="5 6" id="KW-0472">Membrane</keyword>
<name>A0A7X1ZBE4_9LACT</name>
<dbReference type="Pfam" id="PF03788">
    <property type="entry name" value="LrgA"/>
    <property type="match status" value="1"/>
</dbReference>
<dbReference type="GO" id="GO:0005886">
    <property type="term" value="C:plasma membrane"/>
    <property type="evidence" value="ECO:0007669"/>
    <property type="project" value="UniProtKB-SubCell"/>
</dbReference>
<dbReference type="AlphaFoldDB" id="A0A7X1ZBE4"/>
<keyword evidence="8" id="KW-1185">Reference proteome</keyword>
<keyword evidence="4 6" id="KW-1133">Transmembrane helix</keyword>
<sequence>MKIYLQLLIIFGFSYIGNVISNAFDLPVPGPIIGMLLLFLALQFKLLEFKNVDAAGSFLINNMTILFLPAGVGIMAKWGLISHFWLQILLIVVVALIINLFILGKLVEWIKVKFEGDYLSPELISQKIALDVINQHSKNKKNKKEWWQTSHETKGEN</sequence>
<accession>A0A7X1ZBE4</accession>
<dbReference type="Proteomes" id="UP000439550">
    <property type="component" value="Unassembled WGS sequence"/>
</dbReference>
<keyword evidence="2" id="KW-1003">Cell membrane</keyword>
<evidence type="ECO:0000313" key="8">
    <source>
        <dbReference type="Proteomes" id="UP000439550"/>
    </source>
</evidence>
<evidence type="ECO:0000313" key="7">
    <source>
        <dbReference type="EMBL" id="MQW40005.1"/>
    </source>
</evidence>